<organism evidence="1 2">
    <name type="scientific">Mesoplasma chauliocola</name>
    <dbReference type="NCBI Taxonomy" id="216427"/>
    <lineage>
        <taxon>Bacteria</taxon>
        <taxon>Bacillati</taxon>
        <taxon>Mycoplasmatota</taxon>
        <taxon>Mollicutes</taxon>
        <taxon>Entomoplasmatales</taxon>
        <taxon>Entomoplasmataceae</taxon>
        <taxon>Mesoplasma</taxon>
    </lineage>
</organism>
<dbReference type="RefSeq" id="WP_027875837.1">
    <property type="nucleotide sequence ID" value="NZ_CP023173.1"/>
</dbReference>
<evidence type="ECO:0000313" key="1">
    <source>
        <dbReference type="EMBL" id="ASZ08779.1"/>
    </source>
</evidence>
<accession>A0A249SMG0</accession>
<dbReference type="Proteomes" id="UP000232229">
    <property type="component" value="Chromosome"/>
</dbReference>
<keyword evidence="2" id="KW-1185">Reference proteome</keyword>
<name>A0A249SMG0_9MOLU</name>
<dbReference type="EMBL" id="CP023173">
    <property type="protein sequence ID" value="ASZ08779.1"/>
    <property type="molecule type" value="Genomic_DNA"/>
</dbReference>
<proteinExistence type="predicted"/>
<dbReference type="STRING" id="1336232.GCA_000518825_00741"/>
<sequence length="708" mass="79309">MKKLLLTLSSVLVVGVSTSTLISCGIKPENEVVFMLFGTTSSNGDQEKRKNFQDIAESYNQAYKNEPDFVPVKVVMRSSNYLDLAIQSGDNLPDLYVSYVDAASTYVDSSIGNQVRDMKESMGEGFKKFEEDLITPAFMEEGQYKNTQIVLPFGKSFDISVINVNLFIQFMALFPELVTLSVNLSDNFNEYNKQRSDLLDGSEEWVKTKIFREGLSLSKTQSDNDSISIDQNVYDSLVEEMKKVKDVNLIKEFFNSTENVLNVASAFREIVDNDGLDVTVTLNEADKSKSVKPNETYNFAFGMDSIDNKYYMDYAATKGAKEGVINVEDSISPSPDKDFWYSTTYNNKIANIELNPYSQGFLNTTKYLQGMKDIALKNDKASSTEWRDQWNGVFSAARRTSTTQNWVTEDFVKSTMFMASASSANDIYFTDQFKDKDVQIINNGTEINGKATYRPVSKADVITTSTTNGENSNGKSVFLSQGRGIAGFKSNGNNAAAKEKSVTNFLNYMMQPIQTAQYGLKTSYMPATKSGMSIYESYLDGSYNNTSDEIKKVDKLSNVIMEIEKDYFNNPIDKQEAKALIPEYFQQIKDSTGNPEVKAGVSSVNTAFIKDYLDPLIKGERDDIELVSSKAIPTTDIIRSSLKPALTGTGGLLDLRASGGAREIGLDKLLEDGNQYYNLSRYIRTYQNQEFYRQINVKITENPNTTKK</sequence>
<evidence type="ECO:0000313" key="2">
    <source>
        <dbReference type="Proteomes" id="UP000232229"/>
    </source>
</evidence>
<reference evidence="1 2" key="1">
    <citation type="submission" date="2017-08" db="EMBL/GenBank/DDBJ databases">
        <title>Complete Genome Sequence of Mesoplasma chauliocola.</title>
        <authorList>
            <person name="Knight T.F.Jr."/>
            <person name="Citino T."/>
        </authorList>
    </citation>
    <scope>NUCLEOTIDE SEQUENCE [LARGE SCALE GENOMIC DNA]</scope>
    <source>
        <strain evidence="1 2">CHPA-2</strain>
    </source>
</reference>
<dbReference type="Gene3D" id="3.40.190.10">
    <property type="entry name" value="Periplasmic binding protein-like II"/>
    <property type="match status" value="1"/>
</dbReference>
<protein>
    <submittedName>
        <fullName evidence="1">Uncharacterized protein</fullName>
    </submittedName>
</protein>
<dbReference type="KEGG" id="mchc:CK556_00145"/>
<dbReference type="AlphaFoldDB" id="A0A249SMG0"/>
<dbReference type="SUPFAM" id="SSF53850">
    <property type="entry name" value="Periplasmic binding protein-like II"/>
    <property type="match status" value="1"/>
</dbReference>
<dbReference type="PROSITE" id="PS51257">
    <property type="entry name" value="PROKAR_LIPOPROTEIN"/>
    <property type="match status" value="1"/>
</dbReference>
<gene>
    <name evidence="1" type="ORF">CK556_00145</name>
</gene>